<dbReference type="RefSeq" id="WP_134258760.1">
    <property type="nucleotide sequence ID" value="NZ_LDIM01000006.1"/>
</dbReference>
<keyword evidence="1" id="KW-0812">Transmembrane</keyword>
<name>A0A4Y7WKG0_9BACI</name>
<dbReference type="AlphaFoldDB" id="A0A4Y7WKG0"/>
<organism evidence="2 3">
    <name type="scientific">Shouchella lehensis</name>
    <dbReference type="NCBI Taxonomy" id="300825"/>
    <lineage>
        <taxon>Bacteria</taxon>
        <taxon>Bacillati</taxon>
        <taxon>Bacillota</taxon>
        <taxon>Bacilli</taxon>
        <taxon>Bacillales</taxon>
        <taxon>Bacillaceae</taxon>
        <taxon>Shouchella</taxon>
    </lineage>
</organism>
<feature type="transmembrane region" description="Helical" evidence="1">
    <location>
        <begin position="32"/>
        <end position="52"/>
    </location>
</feature>
<keyword evidence="1" id="KW-1133">Transmembrane helix</keyword>
<proteinExistence type="predicted"/>
<reference evidence="2 3" key="1">
    <citation type="submission" date="2019-03" db="EMBL/GenBank/DDBJ databases">
        <authorList>
            <person name="Liu G."/>
        </authorList>
    </citation>
    <scope>NUCLEOTIDE SEQUENCE [LARGE SCALE GENOMIC DNA]</scope>
    <source>
        <strain evidence="2 3">DSM 19099</strain>
    </source>
</reference>
<gene>
    <name evidence="2" type="ORF">E2L03_06585</name>
</gene>
<evidence type="ECO:0000313" key="2">
    <source>
        <dbReference type="EMBL" id="TES49146.1"/>
    </source>
</evidence>
<evidence type="ECO:0000313" key="3">
    <source>
        <dbReference type="Proteomes" id="UP000298210"/>
    </source>
</evidence>
<dbReference type="Pfam" id="PF12648">
    <property type="entry name" value="TcpE"/>
    <property type="match status" value="1"/>
</dbReference>
<keyword evidence="1" id="KW-0472">Membrane</keyword>
<protein>
    <submittedName>
        <fullName evidence="2">Conjugal transfer protein</fullName>
    </submittedName>
</protein>
<feature type="transmembrane region" description="Helical" evidence="1">
    <location>
        <begin position="64"/>
        <end position="82"/>
    </location>
</feature>
<evidence type="ECO:0000256" key="1">
    <source>
        <dbReference type="SAM" id="Phobius"/>
    </source>
</evidence>
<sequence length="174" mass="20526">MRTVFNYRKALREPKKVQQLTASYSLPIPFELIPVINFFIFMAMTFLVGQIIRMGFPHAFERTFVMWLIGLPLALTILVTKIKPEGKNIYLYFLDVAKYYVQIKLPKKRFCNDREVEWMSDSTIQFKRCVKVVAKKREYIENTNENDEKQSIVNKNGRRVGVLPYQESVHSHAK</sequence>
<comment type="caution">
    <text evidence="2">The sequence shown here is derived from an EMBL/GenBank/DDBJ whole genome shotgun (WGS) entry which is preliminary data.</text>
</comment>
<dbReference type="EMBL" id="SNUX01000002">
    <property type="protein sequence ID" value="TES49146.1"/>
    <property type="molecule type" value="Genomic_DNA"/>
</dbReference>
<dbReference type="Proteomes" id="UP000298210">
    <property type="component" value="Unassembled WGS sequence"/>
</dbReference>
<dbReference type="InterPro" id="IPR025608">
    <property type="entry name" value="TcpE"/>
</dbReference>
<accession>A0A4Y7WKG0</accession>